<proteinExistence type="inferred from homology"/>
<keyword evidence="5" id="KW-1185">Reference proteome</keyword>
<dbReference type="Pfam" id="PF00106">
    <property type="entry name" value="adh_short"/>
    <property type="match status" value="1"/>
</dbReference>
<dbReference type="Gene3D" id="3.40.50.720">
    <property type="entry name" value="NAD(P)-binding Rossmann-like Domain"/>
    <property type="match status" value="1"/>
</dbReference>
<comment type="similarity">
    <text evidence="1 3">Belongs to the short-chain dehydrogenases/reductases (SDR) family.</text>
</comment>
<sequence length="312" mass="34428">MHAPPVRVNSSRHLLNWSAQQHNHELSTYMSETETPELCNPYHQLKPNKMSKTILITGAASGFGKIVAFDLAKKGYKVIATAQVYPQVSDLIREAGELGIDLIVDKLDVTSSRDLAYIHQKYDIDILVSNAGIMEGGPIAEQPVELIRSMFDVNVFGGLELAQGFIKKFIEQKKPGKIVFTTSMGELWTVPYVAAYCASKHAMGSIAEGLKTELAPFNIQIATCNPGVFGTGFNDRGVDSIFRWYNPDVNFTPLSAFDGAAESLAHQLDPQAMAECIVNVVLDENPNFRNVFPKETEDFVKQLQAEAWTAKS</sequence>
<accession>A0A1G9I6B2</accession>
<evidence type="ECO:0000313" key="4">
    <source>
        <dbReference type="EMBL" id="SDL20394.1"/>
    </source>
</evidence>
<dbReference type="SUPFAM" id="SSF51735">
    <property type="entry name" value="NAD(P)-binding Rossmann-fold domains"/>
    <property type="match status" value="1"/>
</dbReference>
<name>A0A1G9I6B2_9BACT</name>
<dbReference type="Proteomes" id="UP000198901">
    <property type="component" value="Unassembled WGS sequence"/>
</dbReference>
<dbReference type="PRINTS" id="PR00080">
    <property type="entry name" value="SDRFAMILY"/>
</dbReference>
<evidence type="ECO:0000313" key="5">
    <source>
        <dbReference type="Proteomes" id="UP000198901"/>
    </source>
</evidence>
<dbReference type="GO" id="GO:0016491">
    <property type="term" value="F:oxidoreductase activity"/>
    <property type="evidence" value="ECO:0007669"/>
    <property type="project" value="UniProtKB-KW"/>
</dbReference>
<dbReference type="PANTHER" id="PTHR42901:SF1">
    <property type="entry name" value="ALCOHOL DEHYDROGENASE"/>
    <property type="match status" value="1"/>
</dbReference>
<dbReference type="NCBIfam" id="NF006776">
    <property type="entry name" value="PRK09291.1"/>
    <property type="match status" value="1"/>
</dbReference>
<gene>
    <name evidence="4" type="ORF">SAMN04488090_0343</name>
</gene>
<evidence type="ECO:0000256" key="1">
    <source>
        <dbReference type="ARBA" id="ARBA00006484"/>
    </source>
</evidence>
<protein>
    <submittedName>
        <fullName evidence="4">Short-chain dehydrogenase</fullName>
    </submittedName>
</protein>
<evidence type="ECO:0000256" key="3">
    <source>
        <dbReference type="RuleBase" id="RU000363"/>
    </source>
</evidence>
<keyword evidence="2" id="KW-0560">Oxidoreductase</keyword>
<evidence type="ECO:0000256" key="2">
    <source>
        <dbReference type="ARBA" id="ARBA00023002"/>
    </source>
</evidence>
<dbReference type="PRINTS" id="PR00081">
    <property type="entry name" value="GDHRDH"/>
</dbReference>
<reference evidence="4 5" key="1">
    <citation type="submission" date="2016-10" db="EMBL/GenBank/DDBJ databases">
        <authorList>
            <person name="de Groot N.N."/>
        </authorList>
    </citation>
    <scope>NUCLEOTIDE SEQUENCE [LARGE SCALE GENOMIC DNA]</scope>
    <source>
        <strain evidence="4 5">DSM 21668</strain>
    </source>
</reference>
<dbReference type="InterPro" id="IPR002347">
    <property type="entry name" value="SDR_fam"/>
</dbReference>
<dbReference type="STRING" id="563176.SAMN04488090_0343"/>
<dbReference type="EMBL" id="FNGS01000001">
    <property type="protein sequence ID" value="SDL20394.1"/>
    <property type="molecule type" value="Genomic_DNA"/>
</dbReference>
<dbReference type="InterPro" id="IPR036291">
    <property type="entry name" value="NAD(P)-bd_dom_sf"/>
</dbReference>
<organism evidence="4 5">
    <name type="scientific">Siphonobacter aquaeclarae</name>
    <dbReference type="NCBI Taxonomy" id="563176"/>
    <lineage>
        <taxon>Bacteria</taxon>
        <taxon>Pseudomonadati</taxon>
        <taxon>Bacteroidota</taxon>
        <taxon>Cytophagia</taxon>
        <taxon>Cytophagales</taxon>
        <taxon>Cytophagaceae</taxon>
        <taxon>Siphonobacter</taxon>
    </lineage>
</organism>
<dbReference type="PANTHER" id="PTHR42901">
    <property type="entry name" value="ALCOHOL DEHYDROGENASE"/>
    <property type="match status" value="1"/>
</dbReference>
<dbReference type="AlphaFoldDB" id="A0A1G9I6B2"/>